<gene>
    <name evidence="3" type="ORF">PGT21_030472</name>
    <name evidence="4" type="ORF">PGTUg99_021168</name>
</gene>
<evidence type="ECO:0000313" key="6">
    <source>
        <dbReference type="Proteomes" id="UP000325313"/>
    </source>
</evidence>
<proteinExistence type="predicted"/>
<dbReference type="OrthoDB" id="2505895at2759"/>
<feature type="coiled-coil region" evidence="1">
    <location>
        <begin position="178"/>
        <end position="226"/>
    </location>
</feature>
<dbReference type="EMBL" id="VDEP01000306">
    <property type="protein sequence ID" value="KAA1107994.1"/>
    <property type="molecule type" value="Genomic_DNA"/>
</dbReference>
<protein>
    <submittedName>
        <fullName evidence="4">Uncharacterized protein</fullName>
    </submittedName>
</protein>
<evidence type="ECO:0000256" key="1">
    <source>
        <dbReference type="SAM" id="Coils"/>
    </source>
</evidence>
<dbReference type="AlphaFoldDB" id="A0A5B0Q4X7"/>
<feature type="region of interest" description="Disordered" evidence="2">
    <location>
        <begin position="32"/>
        <end position="80"/>
    </location>
</feature>
<keyword evidence="5" id="KW-1185">Reference proteome</keyword>
<evidence type="ECO:0000313" key="5">
    <source>
        <dbReference type="Proteomes" id="UP000324748"/>
    </source>
</evidence>
<dbReference type="Proteomes" id="UP000325313">
    <property type="component" value="Unassembled WGS sequence"/>
</dbReference>
<reference evidence="5 6" key="1">
    <citation type="submission" date="2019-05" db="EMBL/GenBank/DDBJ databases">
        <title>Emergence of the Ug99 lineage of the wheat stem rust pathogen through somatic hybridization.</title>
        <authorList>
            <person name="Li F."/>
            <person name="Upadhyaya N.M."/>
            <person name="Sperschneider J."/>
            <person name="Matny O."/>
            <person name="Nguyen-Phuc H."/>
            <person name="Mago R."/>
            <person name="Raley C."/>
            <person name="Miller M.E."/>
            <person name="Silverstein K.A.T."/>
            <person name="Henningsen E."/>
            <person name="Hirsch C.D."/>
            <person name="Visser B."/>
            <person name="Pretorius Z.A."/>
            <person name="Steffenson B.J."/>
            <person name="Schwessinger B."/>
            <person name="Dodds P.N."/>
            <person name="Figueroa M."/>
        </authorList>
    </citation>
    <scope>NUCLEOTIDE SEQUENCE [LARGE SCALE GENOMIC DNA]</scope>
    <source>
        <strain evidence="3">21-0</strain>
        <strain evidence="4 6">Ug99</strain>
    </source>
</reference>
<sequence>MTRSTSEGSTSTTLSLIERKILLAEFLARTKAERKRKEAELKAAVRRQQTKSARKSRDSSNCTSTPKPTPASPSPSSCTLSTIGTKELSDASILLLKSIYSRLGYDNASFVGFQAKVMSELASADFAWVEREMLCNELVAARAEIDMLKAQNTKLPNPLDSKAEDLINRAMDSQAQAHKTLGAERAKFESNIRRLKDEIKALKADQVDAKERIDSLSNKLARAEKARVEALRCPRHRKEAASPRAAPSAKPPTPSRPAVDNEALEKMLYERILVAEEKSVSPVRVQRMYMHTSKKNIASVIRYFPIGSRWAIGLICLELYLNGPSHLPSA</sequence>
<comment type="caution">
    <text evidence="4">The sequence shown here is derived from an EMBL/GenBank/DDBJ whole genome shotgun (WGS) entry which is preliminary data.</text>
</comment>
<name>A0A5B0Q4X7_PUCGR</name>
<feature type="region of interest" description="Disordered" evidence="2">
    <location>
        <begin position="233"/>
        <end position="259"/>
    </location>
</feature>
<evidence type="ECO:0000313" key="4">
    <source>
        <dbReference type="EMBL" id="KAA1107994.1"/>
    </source>
</evidence>
<evidence type="ECO:0000256" key="2">
    <source>
        <dbReference type="SAM" id="MobiDB-lite"/>
    </source>
</evidence>
<keyword evidence="1" id="KW-0175">Coiled coil</keyword>
<dbReference type="Proteomes" id="UP000324748">
    <property type="component" value="Unassembled WGS sequence"/>
</dbReference>
<accession>A0A5B0Q4X7</accession>
<feature type="compositionally biased region" description="Basic residues" evidence="2">
    <location>
        <begin position="44"/>
        <end position="54"/>
    </location>
</feature>
<feature type="compositionally biased region" description="Basic and acidic residues" evidence="2">
    <location>
        <begin position="32"/>
        <end position="43"/>
    </location>
</feature>
<organism evidence="4 6">
    <name type="scientific">Puccinia graminis f. sp. tritici</name>
    <dbReference type="NCBI Taxonomy" id="56615"/>
    <lineage>
        <taxon>Eukaryota</taxon>
        <taxon>Fungi</taxon>
        <taxon>Dikarya</taxon>
        <taxon>Basidiomycota</taxon>
        <taxon>Pucciniomycotina</taxon>
        <taxon>Pucciniomycetes</taxon>
        <taxon>Pucciniales</taxon>
        <taxon>Pucciniaceae</taxon>
        <taxon>Puccinia</taxon>
    </lineage>
</organism>
<evidence type="ECO:0000313" key="3">
    <source>
        <dbReference type="EMBL" id="KAA1096866.1"/>
    </source>
</evidence>
<dbReference type="EMBL" id="VSWC01000067">
    <property type="protein sequence ID" value="KAA1096866.1"/>
    <property type="molecule type" value="Genomic_DNA"/>
</dbReference>